<dbReference type="InterPro" id="IPR039421">
    <property type="entry name" value="Type_1_exporter"/>
</dbReference>
<feature type="domain" description="Peptidase C39" evidence="14">
    <location>
        <begin position="15"/>
        <end position="134"/>
    </location>
</feature>
<keyword evidence="8 11" id="KW-1133">Transmembrane helix</keyword>
<dbReference type="InterPro" id="IPR003593">
    <property type="entry name" value="AAA+_ATPase"/>
</dbReference>
<keyword evidence="3" id="KW-1003">Cell membrane</keyword>
<evidence type="ECO:0000256" key="6">
    <source>
        <dbReference type="ARBA" id="ARBA00022840"/>
    </source>
</evidence>
<evidence type="ECO:0000256" key="8">
    <source>
        <dbReference type="ARBA" id="ARBA00022989"/>
    </source>
</evidence>
<dbReference type="Pfam" id="PF00005">
    <property type="entry name" value="ABC_tran"/>
    <property type="match status" value="1"/>
</dbReference>
<keyword evidence="5" id="KW-0547">Nucleotide-binding</keyword>
<dbReference type="InterPro" id="IPR005074">
    <property type="entry name" value="Peptidase_C39"/>
</dbReference>
<dbReference type="InterPro" id="IPR022514">
    <property type="entry name" value="NHPM_micro_ABC1"/>
</dbReference>
<dbReference type="GO" id="GO:0005886">
    <property type="term" value="C:plasma membrane"/>
    <property type="evidence" value="ECO:0007669"/>
    <property type="project" value="UniProtKB-SubCell"/>
</dbReference>
<dbReference type="SMART" id="SM00382">
    <property type="entry name" value="AAA"/>
    <property type="match status" value="1"/>
</dbReference>
<dbReference type="Proteomes" id="UP000693972">
    <property type="component" value="Unassembled WGS sequence"/>
</dbReference>
<evidence type="ECO:0000259" key="14">
    <source>
        <dbReference type="PROSITE" id="PS50990"/>
    </source>
</evidence>
<keyword evidence="6" id="KW-0067">ATP-binding</keyword>
<keyword evidence="16" id="KW-1185">Reference proteome</keyword>
<feature type="transmembrane region" description="Helical" evidence="11">
    <location>
        <begin position="200"/>
        <end position="218"/>
    </location>
</feature>
<dbReference type="EMBL" id="JAIMBW010000001">
    <property type="protein sequence ID" value="MBY4891834.1"/>
    <property type="molecule type" value="Genomic_DNA"/>
</dbReference>
<dbReference type="CDD" id="cd18569">
    <property type="entry name" value="ABC_6TM_NHLM_bacteriocin"/>
    <property type="match status" value="1"/>
</dbReference>
<protein>
    <submittedName>
        <fullName evidence="15">NHLP family bacteriocin export ABC transporter peptidase/permease/ATPase subunit</fullName>
    </submittedName>
</protein>
<dbReference type="Gene3D" id="3.40.50.300">
    <property type="entry name" value="P-loop containing nucleotide triphosphate hydrolases"/>
    <property type="match status" value="1"/>
</dbReference>
<dbReference type="GO" id="GO:0140359">
    <property type="term" value="F:ABC-type transporter activity"/>
    <property type="evidence" value="ECO:0007669"/>
    <property type="project" value="InterPro"/>
</dbReference>
<dbReference type="SUPFAM" id="SSF52540">
    <property type="entry name" value="P-loop containing nucleoside triphosphate hydrolases"/>
    <property type="match status" value="1"/>
</dbReference>
<feature type="transmembrane region" description="Helical" evidence="11">
    <location>
        <begin position="163"/>
        <end position="188"/>
    </location>
</feature>
<dbReference type="PANTHER" id="PTHR24221:SF654">
    <property type="entry name" value="ATP-BINDING CASSETTE SUB-FAMILY B MEMBER 6"/>
    <property type="match status" value="1"/>
</dbReference>
<dbReference type="InterPro" id="IPR036640">
    <property type="entry name" value="ABC1_TM_sf"/>
</dbReference>
<evidence type="ECO:0000256" key="10">
    <source>
        <dbReference type="ARBA" id="ARBA00043264"/>
    </source>
</evidence>
<feature type="transmembrane region" description="Helical" evidence="11">
    <location>
        <begin position="271"/>
        <end position="296"/>
    </location>
</feature>
<evidence type="ECO:0000256" key="9">
    <source>
        <dbReference type="ARBA" id="ARBA00023136"/>
    </source>
</evidence>
<dbReference type="InterPro" id="IPR017871">
    <property type="entry name" value="ABC_transporter-like_CS"/>
</dbReference>
<evidence type="ECO:0000259" key="12">
    <source>
        <dbReference type="PROSITE" id="PS50893"/>
    </source>
</evidence>
<dbReference type="AlphaFoldDB" id="A0A975TXL1"/>
<dbReference type="PANTHER" id="PTHR24221">
    <property type="entry name" value="ATP-BINDING CASSETTE SUB-FAMILY B"/>
    <property type="match status" value="1"/>
</dbReference>
<dbReference type="GO" id="GO:0015031">
    <property type="term" value="P:protein transport"/>
    <property type="evidence" value="ECO:0007669"/>
    <property type="project" value="UniProtKB-KW"/>
</dbReference>
<dbReference type="SUPFAM" id="SSF90123">
    <property type="entry name" value="ABC transporter transmembrane region"/>
    <property type="match status" value="1"/>
</dbReference>
<dbReference type="GO" id="GO:0043213">
    <property type="term" value="P:bacteriocin transport"/>
    <property type="evidence" value="ECO:0007669"/>
    <property type="project" value="UniProtKB-KW"/>
</dbReference>
<feature type="transmembrane region" description="Helical" evidence="11">
    <location>
        <begin position="390"/>
        <end position="410"/>
    </location>
</feature>
<dbReference type="InterPro" id="IPR027417">
    <property type="entry name" value="P-loop_NTPase"/>
</dbReference>
<dbReference type="Pfam" id="PF00664">
    <property type="entry name" value="ABC_membrane"/>
    <property type="match status" value="1"/>
</dbReference>
<keyword evidence="2" id="KW-0813">Transport</keyword>
<organism evidence="15">
    <name type="scientific">Gymnodinialimonas phycosphaerae</name>
    <dbReference type="NCBI Taxonomy" id="2841589"/>
    <lineage>
        <taxon>Bacteria</taxon>
        <taxon>Pseudomonadati</taxon>
        <taxon>Pseudomonadota</taxon>
        <taxon>Alphaproteobacteria</taxon>
        <taxon>Rhodobacterales</taxon>
        <taxon>Paracoccaceae</taxon>
        <taxon>Gymnodinialimonas</taxon>
    </lineage>
</organism>
<dbReference type="RefSeq" id="WP_257891675.1">
    <property type="nucleotide sequence ID" value="NZ_JAIMBW010000001.1"/>
</dbReference>
<accession>A0A975TXL1</accession>
<dbReference type="PROSITE" id="PS50990">
    <property type="entry name" value="PEPTIDASE_C39"/>
    <property type="match status" value="1"/>
</dbReference>
<evidence type="ECO:0000256" key="4">
    <source>
        <dbReference type="ARBA" id="ARBA00022692"/>
    </source>
</evidence>
<dbReference type="InterPro" id="IPR011527">
    <property type="entry name" value="ABC1_TM_dom"/>
</dbReference>
<feature type="transmembrane region" description="Helical" evidence="11">
    <location>
        <begin position="302"/>
        <end position="321"/>
    </location>
</feature>
<evidence type="ECO:0000256" key="11">
    <source>
        <dbReference type="SAM" id="Phobius"/>
    </source>
</evidence>
<proteinExistence type="predicted"/>
<dbReference type="Gene3D" id="3.90.70.10">
    <property type="entry name" value="Cysteine proteinases"/>
    <property type="match status" value="1"/>
</dbReference>
<dbReference type="GO" id="GO:0008233">
    <property type="term" value="F:peptidase activity"/>
    <property type="evidence" value="ECO:0007669"/>
    <property type="project" value="InterPro"/>
</dbReference>
<feature type="domain" description="ABC transporter" evidence="12">
    <location>
        <begin position="482"/>
        <end position="715"/>
    </location>
</feature>
<feature type="transmembrane region" description="Helical" evidence="11">
    <location>
        <begin position="422"/>
        <end position="444"/>
    </location>
</feature>
<comment type="subcellular location">
    <subcellularLocation>
        <location evidence="1">Cell membrane</location>
        <topology evidence="1">Multi-pass membrane protein</topology>
    </subcellularLocation>
</comment>
<dbReference type="GO" id="GO:0016887">
    <property type="term" value="F:ATP hydrolysis activity"/>
    <property type="evidence" value="ECO:0007669"/>
    <property type="project" value="InterPro"/>
</dbReference>
<keyword evidence="9 11" id="KW-0472">Membrane</keyword>
<dbReference type="Gene3D" id="1.20.1560.10">
    <property type="entry name" value="ABC transporter type 1, transmembrane domain"/>
    <property type="match status" value="1"/>
</dbReference>
<evidence type="ECO:0000256" key="5">
    <source>
        <dbReference type="ARBA" id="ARBA00022741"/>
    </source>
</evidence>
<evidence type="ECO:0000259" key="13">
    <source>
        <dbReference type="PROSITE" id="PS50929"/>
    </source>
</evidence>
<dbReference type="GO" id="GO:0005524">
    <property type="term" value="F:ATP binding"/>
    <property type="evidence" value="ECO:0007669"/>
    <property type="project" value="UniProtKB-KW"/>
</dbReference>
<dbReference type="InterPro" id="IPR003439">
    <property type="entry name" value="ABC_transporter-like_ATP-bd"/>
</dbReference>
<feature type="domain" description="ABC transmembrane type-1" evidence="13">
    <location>
        <begin position="165"/>
        <end position="446"/>
    </location>
</feature>
<evidence type="ECO:0000256" key="1">
    <source>
        <dbReference type="ARBA" id="ARBA00004651"/>
    </source>
</evidence>
<dbReference type="EMBL" id="CP078073">
    <property type="protein sequence ID" value="QXL88606.1"/>
    <property type="molecule type" value="Genomic_DNA"/>
</dbReference>
<dbReference type="FunFam" id="3.40.50.300:FF:000299">
    <property type="entry name" value="ABC transporter ATP-binding protein/permease"/>
    <property type="match status" value="1"/>
</dbReference>
<dbReference type="PROSITE" id="PS50893">
    <property type="entry name" value="ABC_TRANSPORTER_2"/>
    <property type="match status" value="1"/>
</dbReference>
<dbReference type="Pfam" id="PF03412">
    <property type="entry name" value="Peptidase_C39"/>
    <property type="match status" value="1"/>
</dbReference>
<sequence length="715" mass="76976">MFGATGRARTQSVLQLEAAECGAASLAMVLGYFGRFAPLDELRTLCGVSRDGAKASSLLKAARSFGLTAKGLKAEPEALRTMKGPMIAFVNFNHFLVVEGVRRNRVYINDPASGRRVETLSEFSDSFTGVVLTFAKGEGFKRGDTRPALIPSLLRRMRGFGGALFFAFLVSLALVVPGILVPFFSQIFVDYILVRSLEDWLVPLLIGMGLTAVARFILIQLQGMTLLRLGEAMTLRNGQDLFQHMMRLPIAFFEQRFSGEIADRVRLNEDLVSLLTAQLTGAALNVITATLFLVAMLTYHPMITLGVAGLAALNVVILAVSTRLMSERFRKISIESGKLTGAKVAGLKDMETFKASGAEDMLYTRWTGLLANLTNGTQAAARASAWLSPLPGLVSIIIGIFVLIAGGYAVMQGQLTLGELVALQSLAASFAAPVTGLAGFGAELQQVRSFTQRLDDIMEQDLDPGFAADRPVRADAVPSGSVQLRDVSFGYSPLEAPLLDGLNLSMHPGQRVALVGTSGSGKSTLGKLITGMAYPSAGTVEIGGRPHAGWTREALAARLAYVRQDVVMFKGTVRENLTLWDDTIPETDLVRAAHDAQIHATIAQRPGGYDAEMTEGGKNFSGGERQRLEIARALATNPSVIVLDEATSALDAMTEHRVMEAIRRRGTTAIVIAHRLSAIRDCDEIIVLDQGQIAEQGRHQDLMAARGLYAHLIEA</sequence>
<dbReference type="PROSITE" id="PS50929">
    <property type="entry name" value="ABC_TM1F"/>
    <property type="match status" value="1"/>
</dbReference>
<name>A0A975TXL1_9RHOB</name>
<evidence type="ECO:0000256" key="3">
    <source>
        <dbReference type="ARBA" id="ARBA00022475"/>
    </source>
</evidence>
<dbReference type="GO" id="GO:0034040">
    <property type="term" value="F:ATPase-coupled lipid transmembrane transporter activity"/>
    <property type="evidence" value="ECO:0007669"/>
    <property type="project" value="TreeGrafter"/>
</dbReference>
<evidence type="ECO:0000313" key="16">
    <source>
        <dbReference type="Proteomes" id="UP000693972"/>
    </source>
</evidence>
<keyword evidence="7" id="KW-0653">Protein transport</keyword>
<evidence type="ECO:0000313" key="15">
    <source>
        <dbReference type="EMBL" id="QXL88606.1"/>
    </source>
</evidence>
<gene>
    <name evidence="15" type="ORF">KUL25_03550</name>
</gene>
<dbReference type="PROSITE" id="PS00211">
    <property type="entry name" value="ABC_TRANSPORTER_1"/>
    <property type="match status" value="1"/>
</dbReference>
<dbReference type="GO" id="GO:0006508">
    <property type="term" value="P:proteolysis"/>
    <property type="evidence" value="ECO:0007669"/>
    <property type="project" value="InterPro"/>
</dbReference>
<keyword evidence="4 11" id="KW-0812">Transmembrane</keyword>
<evidence type="ECO:0000256" key="7">
    <source>
        <dbReference type="ARBA" id="ARBA00022927"/>
    </source>
</evidence>
<evidence type="ECO:0000256" key="2">
    <source>
        <dbReference type="ARBA" id="ARBA00022448"/>
    </source>
</evidence>
<dbReference type="NCBIfam" id="TIGR03796">
    <property type="entry name" value="NHLM_micro_ABC1"/>
    <property type="match status" value="1"/>
</dbReference>
<reference evidence="15 16" key="1">
    <citation type="submission" date="2021-07" db="EMBL/GenBank/DDBJ databases">
        <title>Karlodiniumbacter phycospheric gen. nov., sp. nov., a phycosphere bacterium isolated from karlodinium veneficum.</title>
        <authorList>
            <person name="Peng Y."/>
            <person name="Jiang L."/>
            <person name="Lee J."/>
        </authorList>
    </citation>
    <scope>NUCLEOTIDE SEQUENCE</scope>
    <source>
        <strain evidence="15 16">N5</strain>
    </source>
</reference>
<keyword evidence="10" id="KW-0080">Bacteriocin transport</keyword>